<feature type="domain" description="LUD" evidence="1">
    <location>
        <begin position="14"/>
        <end position="206"/>
    </location>
</feature>
<dbReference type="KEGG" id="cbei:LF65_04246"/>
<dbReference type="STRING" id="1520.LF65_04246"/>
<dbReference type="PANTHER" id="PTHR36179">
    <property type="entry name" value="LUD_DOM DOMAIN-CONTAINING PROTEIN"/>
    <property type="match status" value="1"/>
</dbReference>
<sequence>MNQYKKIQYQLIAKEMVNILKEKGYISYYAENKEEAKKKVLELIPEGSSVSIGGSETLGAMDMIKEFRNEKYKFFDRFQKVPYEELYEIYRQSLLSDYFVSSTNAITKNGQLVNTDSSGNRVASMIIGPKKVIIVAGANKVVDNLEEAFKRIKKIAPMNAIRVRHKAPCVQTGNCMNCEVQGSVCNYTGIIENGRKEAGRISVIMVAEELGF</sequence>
<dbReference type="InterPro" id="IPR037171">
    <property type="entry name" value="NagB/RpiA_transferase-like"/>
</dbReference>
<gene>
    <name evidence="2" type="ORF">LF65_04246</name>
</gene>
<dbReference type="PANTHER" id="PTHR36179:SF2">
    <property type="entry name" value="LUD DOMAIN-CONTAINING PROTEIN"/>
    <property type="match status" value="1"/>
</dbReference>
<evidence type="ECO:0000313" key="2">
    <source>
        <dbReference type="EMBL" id="AJH00786.1"/>
    </source>
</evidence>
<evidence type="ECO:0000259" key="1">
    <source>
        <dbReference type="Pfam" id="PF02589"/>
    </source>
</evidence>
<reference evidence="3" key="1">
    <citation type="submission" date="2014-12" db="EMBL/GenBank/DDBJ databases">
        <title>Genome sequence of Clostridium beijerinckii strain 59B.</title>
        <authorList>
            <person name="Little G.T."/>
            <person name="Minton N.P."/>
        </authorList>
    </citation>
    <scope>NUCLEOTIDE SEQUENCE [LARGE SCALE GENOMIC DNA]</scope>
    <source>
        <strain evidence="3">59B</strain>
    </source>
</reference>
<dbReference type="SUPFAM" id="SSF100950">
    <property type="entry name" value="NagB/RpiA/CoA transferase-like"/>
    <property type="match status" value="1"/>
</dbReference>
<protein>
    <recommendedName>
        <fullName evidence="1">LUD domain-containing protein</fullName>
    </recommendedName>
</protein>
<dbReference type="EMBL" id="CP010086">
    <property type="protein sequence ID" value="AJH00786.1"/>
    <property type="molecule type" value="Genomic_DNA"/>
</dbReference>
<organism evidence="2 3">
    <name type="scientific">Clostridium beijerinckii</name>
    <name type="common">Clostridium MP</name>
    <dbReference type="NCBI Taxonomy" id="1520"/>
    <lineage>
        <taxon>Bacteria</taxon>
        <taxon>Bacillati</taxon>
        <taxon>Bacillota</taxon>
        <taxon>Clostridia</taxon>
        <taxon>Eubacteriales</taxon>
        <taxon>Clostridiaceae</taxon>
        <taxon>Clostridium</taxon>
    </lineage>
</organism>
<dbReference type="Proteomes" id="UP000031866">
    <property type="component" value="Chromosome"/>
</dbReference>
<dbReference type="OrthoDB" id="9809147at2"/>
<accession>A0A0B5QIL2</accession>
<dbReference type="AlphaFoldDB" id="A0A0B5QIL2"/>
<dbReference type="PIRSF" id="PIRSF020269">
    <property type="entry name" value="DUF1121"/>
    <property type="match status" value="1"/>
</dbReference>
<name>A0A0B5QIL2_CLOBE</name>
<proteinExistence type="predicted"/>
<evidence type="ECO:0000313" key="3">
    <source>
        <dbReference type="Proteomes" id="UP000031866"/>
    </source>
</evidence>
<dbReference type="InterPro" id="IPR003741">
    <property type="entry name" value="LUD_dom"/>
</dbReference>
<dbReference type="InterPro" id="IPR009501">
    <property type="entry name" value="UCP020269"/>
</dbReference>
<dbReference type="Pfam" id="PF02589">
    <property type="entry name" value="LUD_dom"/>
    <property type="match status" value="1"/>
</dbReference>
<dbReference type="RefSeq" id="WP_041898727.1">
    <property type="nucleotide sequence ID" value="NZ_CP010086.2"/>
</dbReference>